<organism evidence="2 3">
    <name type="scientific">Hydrogenophaga defluvii</name>
    <dbReference type="NCBI Taxonomy" id="249410"/>
    <lineage>
        <taxon>Bacteria</taxon>
        <taxon>Pseudomonadati</taxon>
        <taxon>Pseudomonadota</taxon>
        <taxon>Betaproteobacteria</taxon>
        <taxon>Burkholderiales</taxon>
        <taxon>Comamonadaceae</taxon>
        <taxon>Hydrogenophaga</taxon>
    </lineage>
</organism>
<reference evidence="3" key="1">
    <citation type="journal article" date="2019" name="Int. J. Syst. Evol. Microbiol.">
        <title>The Global Catalogue of Microorganisms (GCM) 10K type strain sequencing project: providing services to taxonomists for standard genome sequencing and annotation.</title>
        <authorList>
            <consortium name="The Broad Institute Genomics Platform"/>
            <consortium name="The Broad Institute Genome Sequencing Center for Infectious Disease"/>
            <person name="Wu L."/>
            <person name="Ma J."/>
        </authorList>
    </citation>
    <scope>NUCLEOTIDE SEQUENCE [LARGE SCALE GENOMIC DNA]</scope>
    <source>
        <strain evidence="3">CCUG 53903</strain>
    </source>
</reference>
<name>A0ABW2SHL0_9BURK</name>
<evidence type="ECO:0000313" key="3">
    <source>
        <dbReference type="Proteomes" id="UP001596457"/>
    </source>
</evidence>
<dbReference type="Proteomes" id="UP001596457">
    <property type="component" value="Unassembled WGS sequence"/>
</dbReference>
<evidence type="ECO:0000313" key="2">
    <source>
        <dbReference type="EMBL" id="MFC7462332.1"/>
    </source>
</evidence>
<sequence length="265" mass="28722">MRRIARSYEPLGRMQSMQPETVAVPKKRGRPVRRASANQVPAPPSSSASASQVDLYVGFLSRHPTAEEPTGFSLELFTQRFAEASANCVDARSLEQRFSEAAGISEHVAGRVLAGLTPLTAKMVAATAKHLGMSADALLLGRAPQPAPAYPSDLDADEARLLKSYRAANETGKACAFFTLALPRLLETLAPEGRDRVIASLVALHNSGWQEQMSFLPHVLGVYQVRTGNDLTDSLGAATVFTPWHDALGVYGPEQRPLWTYLETH</sequence>
<dbReference type="EMBL" id="JBHTBZ010000062">
    <property type="protein sequence ID" value="MFC7462332.1"/>
    <property type="molecule type" value="Genomic_DNA"/>
</dbReference>
<keyword evidence="3" id="KW-1185">Reference proteome</keyword>
<evidence type="ECO:0000256" key="1">
    <source>
        <dbReference type="SAM" id="MobiDB-lite"/>
    </source>
</evidence>
<accession>A0ABW2SHL0</accession>
<feature type="region of interest" description="Disordered" evidence="1">
    <location>
        <begin position="1"/>
        <end position="49"/>
    </location>
</feature>
<comment type="caution">
    <text evidence="2">The sequence shown here is derived from an EMBL/GenBank/DDBJ whole genome shotgun (WGS) entry which is preliminary data.</text>
</comment>
<evidence type="ECO:0008006" key="4">
    <source>
        <dbReference type="Google" id="ProtNLM"/>
    </source>
</evidence>
<proteinExistence type="predicted"/>
<gene>
    <name evidence="2" type="ORF">ACFQU0_18040</name>
</gene>
<protein>
    <recommendedName>
        <fullName evidence="4">Helix-turn-helix protein</fullName>
    </recommendedName>
</protein>